<sequence>MQSLTLAVSTNSQSIEDMKRPTVREHAMDAVWEHGTRIHARAFAKVCVRNQLI</sequence>
<protein>
    <submittedName>
        <fullName evidence="2">Uncharacterized protein</fullName>
    </submittedName>
</protein>
<evidence type="ECO:0000313" key="2">
    <source>
        <dbReference type="EMBL" id="MET4569199.1"/>
    </source>
</evidence>
<name>A0ABV2PVY1_9GAMM</name>
<proteinExistence type="predicted"/>
<dbReference type="Proteomes" id="UP001549251">
    <property type="component" value="Unassembled WGS sequence"/>
</dbReference>
<evidence type="ECO:0000313" key="3">
    <source>
        <dbReference type="Proteomes" id="UP001549251"/>
    </source>
</evidence>
<dbReference type="EMBL" id="JBEPSD010000001">
    <property type="protein sequence ID" value="MET4569199.1"/>
    <property type="molecule type" value="Genomic_DNA"/>
</dbReference>
<keyword evidence="3" id="KW-1185">Reference proteome</keyword>
<reference evidence="2 3" key="1">
    <citation type="submission" date="2024-06" db="EMBL/GenBank/DDBJ databases">
        <title>Sorghum-associated microbial communities from plants grown in Nebraska, USA.</title>
        <authorList>
            <person name="Schachtman D."/>
        </authorList>
    </citation>
    <scope>NUCLEOTIDE SEQUENCE [LARGE SCALE GENOMIC DNA]</scope>
    <source>
        <strain evidence="2 3">1757</strain>
    </source>
</reference>
<accession>A0ABV2PVY1</accession>
<organism evidence="2 3">
    <name type="scientific">Rhodanobacter soli</name>
    <dbReference type="NCBI Taxonomy" id="590609"/>
    <lineage>
        <taxon>Bacteria</taxon>
        <taxon>Pseudomonadati</taxon>
        <taxon>Pseudomonadota</taxon>
        <taxon>Gammaproteobacteria</taxon>
        <taxon>Lysobacterales</taxon>
        <taxon>Rhodanobacteraceae</taxon>
        <taxon>Rhodanobacter</taxon>
    </lineage>
</organism>
<feature type="compositionally biased region" description="Polar residues" evidence="1">
    <location>
        <begin position="1"/>
        <end position="15"/>
    </location>
</feature>
<feature type="region of interest" description="Disordered" evidence="1">
    <location>
        <begin position="1"/>
        <end position="20"/>
    </location>
</feature>
<comment type="caution">
    <text evidence="2">The sequence shown here is derived from an EMBL/GenBank/DDBJ whole genome shotgun (WGS) entry which is preliminary data.</text>
</comment>
<gene>
    <name evidence="2" type="ORF">ABIE04_001526</name>
</gene>
<evidence type="ECO:0000256" key="1">
    <source>
        <dbReference type="SAM" id="MobiDB-lite"/>
    </source>
</evidence>